<accession>A0A853FZK5</accession>
<sequence>MTHIFHRSPLTPPKLAARGQSNYLIDASGRRYYDGSGGAAVSCLGHGHPEVIDAMIEQLRKLEYAHTSFFSSEPAERLADTLVRQSPAGLGHVYFLSSGSEAVEAALKMARQYHVERGERTRRHTIGRLQSYHGNTLGALAIGGHQGRRALYQPLLVESHHVSPCFARHYRLAGETDDAYGTRLAQELEQTILALGPETVSAFIAETVVGATAGAVCAVPGYFEKIRRVCDRHGVLLILDEVMCGLGRTGAYHAFQREGVEPDLLCLAKGLGGGYQPIAAVMAQEKIVDAIVSGSGAFQHGHTYIGHPVACAAALAVQNIIERDGLVRRSAQLGETLHRLLRDRFGGHPHVGDIRGRGLFQAIELVARREPDTPFDPDLRLHALIKREALARGLACYPGGGTMDGVRGDHVLLAPPFLATQAELEEAVDILAAAVDAAIASVGVLQ</sequence>
<dbReference type="Proteomes" id="UP000559809">
    <property type="component" value="Unassembled WGS sequence"/>
</dbReference>
<dbReference type="GO" id="GO:0008483">
    <property type="term" value="F:transaminase activity"/>
    <property type="evidence" value="ECO:0007669"/>
    <property type="project" value="UniProtKB-KW"/>
</dbReference>
<gene>
    <name evidence="7" type="ORF">H0A72_07075</name>
</gene>
<dbReference type="EMBL" id="JACCEM010000003">
    <property type="protein sequence ID" value="NYT49072.1"/>
    <property type="molecule type" value="Genomic_DNA"/>
</dbReference>
<dbReference type="PANTHER" id="PTHR43094:SF1">
    <property type="entry name" value="AMINOTRANSFERASE CLASS-III"/>
    <property type="match status" value="1"/>
</dbReference>
<proteinExistence type="inferred from homology"/>
<dbReference type="InterPro" id="IPR015424">
    <property type="entry name" value="PyrdxlP-dep_Trfase"/>
</dbReference>
<dbReference type="PANTHER" id="PTHR43094">
    <property type="entry name" value="AMINOTRANSFERASE"/>
    <property type="match status" value="1"/>
</dbReference>
<dbReference type="InterPro" id="IPR015422">
    <property type="entry name" value="PyrdxlP-dep_Trfase_small"/>
</dbReference>
<dbReference type="PROSITE" id="PS00600">
    <property type="entry name" value="AA_TRANSFER_CLASS_3"/>
    <property type="match status" value="1"/>
</dbReference>
<evidence type="ECO:0000256" key="3">
    <source>
        <dbReference type="ARBA" id="ARBA00022576"/>
    </source>
</evidence>
<keyword evidence="5 6" id="KW-0663">Pyridoxal phosphate</keyword>
<dbReference type="InterPro" id="IPR015421">
    <property type="entry name" value="PyrdxlP-dep_Trfase_major"/>
</dbReference>
<comment type="cofactor">
    <cofactor evidence="1">
        <name>pyridoxal 5'-phosphate</name>
        <dbReference type="ChEBI" id="CHEBI:597326"/>
    </cofactor>
</comment>
<dbReference type="GO" id="GO:0005829">
    <property type="term" value="C:cytosol"/>
    <property type="evidence" value="ECO:0007669"/>
    <property type="project" value="TreeGrafter"/>
</dbReference>
<evidence type="ECO:0000256" key="5">
    <source>
        <dbReference type="ARBA" id="ARBA00022898"/>
    </source>
</evidence>
<dbReference type="FunFam" id="3.40.640.10:FF:000014">
    <property type="entry name" value="Adenosylmethionine-8-amino-7-oxononanoate aminotransferase, probable"/>
    <property type="match status" value="1"/>
</dbReference>
<dbReference type="InterPro" id="IPR005814">
    <property type="entry name" value="Aminotrans_3"/>
</dbReference>
<dbReference type="AlphaFoldDB" id="A0A853FZK5"/>
<evidence type="ECO:0000256" key="2">
    <source>
        <dbReference type="ARBA" id="ARBA00008954"/>
    </source>
</evidence>
<evidence type="ECO:0000256" key="4">
    <source>
        <dbReference type="ARBA" id="ARBA00022679"/>
    </source>
</evidence>
<dbReference type="Gene3D" id="3.90.1150.10">
    <property type="entry name" value="Aspartate Aminotransferase, domain 1"/>
    <property type="match status" value="1"/>
</dbReference>
<evidence type="ECO:0000313" key="7">
    <source>
        <dbReference type="EMBL" id="NYT49072.1"/>
    </source>
</evidence>
<dbReference type="SUPFAM" id="SSF53383">
    <property type="entry name" value="PLP-dependent transferases"/>
    <property type="match status" value="1"/>
</dbReference>
<evidence type="ECO:0000313" key="8">
    <source>
        <dbReference type="Proteomes" id="UP000559809"/>
    </source>
</evidence>
<name>A0A853FZK5_9BURK</name>
<keyword evidence="4 7" id="KW-0808">Transferase</keyword>
<dbReference type="Gene3D" id="3.40.640.10">
    <property type="entry name" value="Type I PLP-dependent aspartate aminotransferase-like (Major domain)"/>
    <property type="match status" value="1"/>
</dbReference>
<reference evidence="7 8" key="1">
    <citation type="submission" date="2020-07" db="EMBL/GenBank/DDBJ databases">
        <title>Taxonomic revisions and descriptions of new bacterial species based on genomic comparisons in the high-G+C-content subgroup of the family Alcaligenaceae.</title>
        <authorList>
            <person name="Szabo A."/>
            <person name="Felfoldi T."/>
        </authorList>
    </citation>
    <scope>NUCLEOTIDE SEQUENCE [LARGE SCALE GENOMIC DNA]</scope>
    <source>
        <strain evidence="7 8">LMG 24012</strain>
    </source>
</reference>
<protein>
    <submittedName>
        <fullName evidence="7">Aspartate aminotransferase family protein</fullName>
    </submittedName>
</protein>
<dbReference type="CDD" id="cd00610">
    <property type="entry name" value="OAT_like"/>
    <property type="match status" value="1"/>
</dbReference>
<evidence type="ECO:0000256" key="1">
    <source>
        <dbReference type="ARBA" id="ARBA00001933"/>
    </source>
</evidence>
<keyword evidence="8" id="KW-1185">Reference proteome</keyword>
<dbReference type="Pfam" id="PF00202">
    <property type="entry name" value="Aminotran_3"/>
    <property type="match status" value="1"/>
</dbReference>
<organism evidence="7 8">
    <name type="scientific">Parapusillimonas granuli</name>
    <dbReference type="NCBI Taxonomy" id="380911"/>
    <lineage>
        <taxon>Bacteria</taxon>
        <taxon>Pseudomonadati</taxon>
        <taxon>Pseudomonadota</taxon>
        <taxon>Betaproteobacteria</taxon>
        <taxon>Burkholderiales</taxon>
        <taxon>Alcaligenaceae</taxon>
        <taxon>Parapusillimonas</taxon>
    </lineage>
</organism>
<dbReference type="InterPro" id="IPR049704">
    <property type="entry name" value="Aminotrans_3_PPA_site"/>
</dbReference>
<dbReference type="RefSeq" id="WP_180154361.1">
    <property type="nucleotide sequence ID" value="NZ_JACCEM010000003.1"/>
</dbReference>
<dbReference type="GO" id="GO:0030170">
    <property type="term" value="F:pyridoxal phosphate binding"/>
    <property type="evidence" value="ECO:0007669"/>
    <property type="project" value="InterPro"/>
</dbReference>
<keyword evidence="3 7" id="KW-0032">Aminotransferase</keyword>
<comment type="caution">
    <text evidence="7">The sequence shown here is derived from an EMBL/GenBank/DDBJ whole genome shotgun (WGS) entry which is preliminary data.</text>
</comment>
<evidence type="ECO:0000256" key="6">
    <source>
        <dbReference type="RuleBase" id="RU003560"/>
    </source>
</evidence>
<comment type="similarity">
    <text evidence="2 6">Belongs to the class-III pyridoxal-phosphate-dependent aminotransferase family.</text>
</comment>
<dbReference type="NCBIfam" id="NF005685">
    <property type="entry name" value="PRK07483.1"/>
    <property type="match status" value="1"/>
</dbReference>